<organism evidence="1 2">
    <name type="scientific">Ancylostoma ceylanicum</name>
    <dbReference type="NCBI Taxonomy" id="53326"/>
    <lineage>
        <taxon>Eukaryota</taxon>
        <taxon>Metazoa</taxon>
        <taxon>Ecdysozoa</taxon>
        <taxon>Nematoda</taxon>
        <taxon>Chromadorea</taxon>
        <taxon>Rhabditida</taxon>
        <taxon>Rhabditina</taxon>
        <taxon>Rhabditomorpha</taxon>
        <taxon>Strongyloidea</taxon>
        <taxon>Ancylostomatidae</taxon>
        <taxon>Ancylostomatinae</taxon>
        <taxon>Ancylostoma</taxon>
    </lineage>
</organism>
<evidence type="ECO:0000313" key="1">
    <source>
        <dbReference type="EMBL" id="EYC02848.1"/>
    </source>
</evidence>
<dbReference type="AlphaFoldDB" id="A0A016TJT5"/>
<sequence>MKLLRTQSKLNFWIESDRLRVNQGREVFPCQNIASNSFIVGIYTESVETRWLWEVRLDLLCVDADCDGNKEKNAQNSSHFTLKWKFCG</sequence>
<proteinExistence type="predicted"/>
<name>A0A016TJT5_9BILA</name>
<gene>
    <name evidence="1" type="primary">Acey_s0097.g2972</name>
    <name evidence="1" type="ORF">Y032_0097g2972</name>
</gene>
<reference evidence="2" key="1">
    <citation type="journal article" date="2015" name="Nat. Genet.">
        <title>The genome and transcriptome of the zoonotic hookworm Ancylostoma ceylanicum identify infection-specific gene families.</title>
        <authorList>
            <person name="Schwarz E.M."/>
            <person name="Hu Y."/>
            <person name="Antoshechkin I."/>
            <person name="Miller M.M."/>
            <person name="Sternberg P.W."/>
            <person name="Aroian R.V."/>
        </authorList>
    </citation>
    <scope>NUCLEOTIDE SEQUENCE</scope>
    <source>
        <strain evidence="2">HY135</strain>
    </source>
</reference>
<dbReference type="EMBL" id="JARK01001433">
    <property type="protein sequence ID" value="EYC02848.1"/>
    <property type="molecule type" value="Genomic_DNA"/>
</dbReference>
<protein>
    <submittedName>
        <fullName evidence="1">Uncharacterized protein</fullName>
    </submittedName>
</protein>
<evidence type="ECO:0000313" key="2">
    <source>
        <dbReference type="Proteomes" id="UP000024635"/>
    </source>
</evidence>
<keyword evidence="2" id="KW-1185">Reference proteome</keyword>
<comment type="caution">
    <text evidence="1">The sequence shown here is derived from an EMBL/GenBank/DDBJ whole genome shotgun (WGS) entry which is preliminary data.</text>
</comment>
<accession>A0A016TJT5</accession>
<dbReference type="Proteomes" id="UP000024635">
    <property type="component" value="Unassembled WGS sequence"/>
</dbReference>